<evidence type="ECO:0000256" key="1">
    <source>
        <dbReference type="ARBA" id="ARBA00005417"/>
    </source>
</evidence>
<evidence type="ECO:0000256" key="2">
    <source>
        <dbReference type="ARBA" id="ARBA00022448"/>
    </source>
</evidence>
<dbReference type="PROSITE" id="PS00211">
    <property type="entry name" value="ABC_TRANSPORTER_1"/>
    <property type="match status" value="1"/>
</dbReference>
<name>A0A2A3JWI9_9RHOB</name>
<comment type="caution">
    <text evidence="6">The sequence shown here is derived from an EMBL/GenBank/DDBJ whole genome shotgun (WGS) entry which is preliminary data.</text>
</comment>
<protein>
    <submittedName>
        <fullName evidence="6">ABC transporter ATP-binding protein</fullName>
    </submittedName>
</protein>
<dbReference type="GO" id="GO:0005524">
    <property type="term" value="F:ATP binding"/>
    <property type="evidence" value="ECO:0007669"/>
    <property type="project" value="UniProtKB-KW"/>
</dbReference>
<accession>A0A2A3JWI9</accession>
<keyword evidence="2" id="KW-0813">Transport</keyword>
<gene>
    <name evidence="6" type="ORF">CLG85_10720</name>
</gene>
<dbReference type="InterPro" id="IPR003439">
    <property type="entry name" value="ABC_transporter-like_ATP-bd"/>
</dbReference>
<reference evidence="6" key="1">
    <citation type="submission" date="2017-09" db="EMBL/GenBank/DDBJ databases">
        <title>Yangia sp. SAOS 153D whole genome sequencing.</title>
        <authorList>
            <person name="Verma A."/>
            <person name="Krishnamurthi S."/>
        </authorList>
    </citation>
    <scope>NUCLEOTIDE SEQUENCE [LARGE SCALE GENOMIC DNA]</scope>
    <source>
        <strain evidence="6">SAOS 153D</strain>
    </source>
</reference>
<sequence>MNVMPSNGGLAAPHVRIAGVTKVFSGRKGEVEALRTVDLDIRRGEFVSVVGPSGCGKSTLLMLLSGLLGRSAGEITIDGTSITGPNSDLGIVFQQDVLLEWRSALDNVLLQAEIRKSDMGEARTRARELLRMVSLQDFEDAYPRELSGGMRQRVSICRSLLHQPPLLLMDEPFGALDAMTRDQLQIDLLKLCAARDMTVFFITHSISEAIFLSDRVVVMTPRPGRIERVMDIDLPRPRRLALREDPKFIGYVRELTEIFKSLGVFKEE</sequence>
<dbReference type="EMBL" id="NTHN01000158">
    <property type="protein sequence ID" value="PBD19177.1"/>
    <property type="molecule type" value="Genomic_DNA"/>
</dbReference>
<proteinExistence type="inferred from homology"/>
<dbReference type="Gene3D" id="3.40.50.300">
    <property type="entry name" value="P-loop containing nucleotide triphosphate hydrolases"/>
    <property type="match status" value="1"/>
</dbReference>
<evidence type="ECO:0000259" key="5">
    <source>
        <dbReference type="PROSITE" id="PS50893"/>
    </source>
</evidence>
<dbReference type="GO" id="GO:0016887">
    <property type="term" value="F:ATP hydrolysis activity"/>
    <property type="evidence" value="ECO:0007669"/>
    <property type="project" value="InterPro"/>
</dbReference>
<feature type="domain" description="ABC transporter" evidence="5">
    <location>
        <begin position="15"/>
        <end position="246"/>
    </location>
</feature>
<dbReference type="InterPro" id="IPR003593">
    <property type="entry name" value="AAA+_ATPase"/>
</dbReference>
<comment type="similarity">
    <text evidence="1">Belongs to the ABC transporter superfamily.</text>
</comment>
<dbReference type="SMART" id="SM00382">
    <property type="entry name" value="AAA"/>
    <property type="match status" value="1"/>
</dbReference>
<dbReference type="InterPro" id="IPR050166">
    <property type="entry name" value="ABC_transporter_ATP-bind"/>
</dbReference>
<dbReference type="InterPro" id="IPR017871">
    <property type="entry name" value="ABC_transporter-like_CS"/>
</dbReference>
<dbReference type="SUPFAM" id="SSF52540">
    <property type="entry name" value="P-loop containing nucleoside triphosphate hydrolases"/>
    <property type="match status" value="1"/>
</dbReference>
<dbReference type="PANTHER" id="PTHR42788:SF13">
    <property type="entry name" value="ALIPHATIC SULFONATES IMPORT ATP-BINDING PROTEIN SSUB"/>
    <property type="match status" value="1"/>
</dbReference>
<dbReference type="InterPro" id="IPR027417">
    <property type="entry name" value="P-loop_NTPase"/>
</dbReference>
<dbReference type="CDD" id="cd03293">
    <property type="entry name" value="ABC_NrtD_SsuB_transporters"/>
    <property type="match status" value="1"/>
</dbReference>
<dbReference type="PANTHER" id="PTHR42788">
    <property type="entry name" value="TAURINE IMPORT ATP-BINDING PROTEIN-RELATED"/>
    <property type="match status" value="1"/>
</dbReference>
<evidence type="ECO:0000256" key="4">
    <source>
        <dbReference type="ARBA" id="ARBA00022840"/>
    </source>
</evidence>
<dbReference type="OrthoDB" id="9802264at2"/>
<evidence type="ECO:0000256" key="3">
    <source>
        <dbReference type="ARBA" id="ARBA00022741"/>
    </source>
</evidence>
<organism evidence="6">
    <name type="scientific">Alloyangia mangrovi</name>
    <dbReference type="NCBI Taxonomy" id="1779329"/>
    <lineage>
        <taxon>Bacteria</taxon>
        <taxon>Pseudomonadati</taxon>
        <taxon>Pseudomonadota</taxon>
        <taxon>Alphaproteobacteria</taxon>
        <taxon>Rhodobacterales</taxon>
        <taxon>Roseobacteraceae</taxon>
        <taxon>Alloyangia</taxon>
    </lineage>
</organism>
<dbReference type="AlphaFoldDB" id="A0A2A3JWI9"/>
<keyword evidence="3" id="KW-0547">Nucleotide-binding</keyword>
<dbReference type="Pfam" id="PF00005">
    <property type="entry name" value="ABC_tran"/>
    <property type="match status" value="1"/>
</dbReference>
<evidence type="ECO:0000313" key="6">
    <source>
        <dbReference type="EMBL" id="PBD19177.1"/>
    </source>
</evidence>
<keyword evidence="4 6" id="KW-0067">ATP-binding</keyword>
<dbReference type="PROSITE" id="PS50893">
    <property type="entry name" value="ABC_TRANSPORTER_2"/>
    <property type="match status" value="1"/>
</dbReference>